<dbReference type="GO" id="GO:0016709">
    <property type="term" value="F:oxidoreductase activity, acting on paired donors, with incorporation or reduction of molecular oxygen, NAD(P)H as one donor, and incorporation of one atom of oxygen"/>
    <property type="evidence" value="ECO:0007669"/>
    <property type="project" value="UniProtKB-ARBA"/>
</dbReference>
<sequence length="502" mass="55003">MDDVDVVVVGGGPAGTMLACELRLAGVRTLVVERMTEPFGHAKALGLHARTIEEFELRGAHEDLLDGAPKLRGGHFASLPSPLVYEVLDSRHPYGLYRTQVEVEELLTARARRLGAEIRRGHELVRLEQDDTGVTAGIRGPDGEYQIRSRYLVGCDGGRSTTRKLAGIEFPGQEPSLAVLLADAKFSGELPVGEGMGPLRPYGVVRPEKRAWFSAVPLFEPGLHRVMVFWYGRTFPDRRAPVTEQEMRAALVDIAGSDFGLCDIEWLTRLTDSSRQAEQYRRGRVFLAGDAAHVTFPAGGPGMNMGLQDSMNLGWKLGAAVHGWGGDALLDSYHSERHPVGELVLRNTRLQVVLLDPDPNLRALRDTFTDLLRMPQVNRYFAGLGVALDIEYDLPGAHPMIGRRMPDVPLVTPESRRYLSEYFHCGHGVLVMLGRAAGASDAGTAWKDRVDVVTGTAAEPDDRLANAFLVRPDGYVCWAGDPVAEAAELRAALETWFGAPLR</sequence>
<dbReference type="Gene3D" id="3.40.30.120">
    <property type="match status" value="1"/>
</dbReference>
<evidence type="ECO:0000259" key="4">
    <source>
        <dbReference type="Pfam" id="PF01494"/>
    </source>
</evidence>
<proteinExistence type="predicted"/>
<dbReference type="RefSeq" id="WP_067687226.1">
    <property type="nucleotide sequence ID" value="NZ_LLZH01000048.1"/>
</dbReference>
<dbReference type="OrthoDB" id="3647401at2"/>
<dbReference type="SUPFAM" id="SSF51905">
    <property type="entry name" value="FAD/NAD(P)-binding domain"/>
    <property type="match status" value="1"/>
</dbReference>
<dbReference type="InterPro" id="IPR050641">
    <property type="entry name" value="RIFMO-like"/>
</dbReference>
<name>A0A0X3V5G1_9ACTN</name>
<evidence type="ECO:0000256" key="2">
    <source>
        <dbReference type="ARBA" id="ARBA00022630"/>
    </source>
</evidence>
<keyword evidence="6" id="KW-1185">Reference proteome</keyword>
<dbReference type="PRINTS" id="PR00420">
    <property type="entry name" value="RNGMNOXGNASE"/>
</dbReference>
<dbReference type="AlphaFoldDB" id="A0A0X3V5G1"/>
<evidence type="ECO:0000256" key="1">
    <source>
        <dbReference type="ARBA" id="ARBA00001974"/>
    </source>
</evidence>
<comment type="caution">
    <text evidence="5">The sequence shown here is derived from an EMBL/GenBank/DDBJ whole genome shotgun (WGS) entry which is preliminary data.</text>
</comment>
<dbReference type="Proteomes" id="UP000053244">
    <property type="component" value="Unassembled WGS sequence"/>
</dbReference>
<evidence type="ECO:0000256" key="3">
    <source>
        <dbReference type="ARBA" id="ARBA00022827"/>
    </source>
</evidence>
<dbReference type="PANTHER" id="PTHR43004">
    <property type="entry name" value="TRK SYSTEM POTASSIUM UPTAKE PROTEIN"/>
    <property type="match status" value="1"/>
</dbReference>
<dbReference type="Pfam" id="PF01494">
    <property type="entry name" value="FAD_binding_3"/>
    <property type="match status" value="1"/>
</dbReference>
<dbReference type="EMBL" id="LLZH01000048">
    <property type="protein sequence ID" value="KUL39462.1"/>
    <property type="molecule type" value="Genomic_DNA"/>
</dbReference>
<dbReference type="GO" id="GO:0071949">
    <property type="term" value="F:FAD binding"/>
    <property type="evidence" value="ECO:0007669"/>
    <property type="project" value="InterPro"/>
</dbReference>
<feature type="domain" description="FAD-binding" evidence="4">
    <location>
        <begin position="3"/>
        <end position="348"/>
    </location>
</feature>
<evidence type="ECO:0000313" key="6">
    <source>
        <dbReference type="Proteomes" id="UP000053244"/>
    </source>
</evidence>
<protein>
    <recommendedName>
        <fullName evidence="4">FAD-binding domain-containing protein</fullName>
    </recommendedName>
</protein>
<keyword evidence="2" id="KW-0285">Flavoprotein</keyword>
<dbReference type="InterPro" id="IPR036188">
    <property type="entry name" value="FAD/NAD-bd_sf"/>
</dbReference>
<reference evidence="5 6" key="1">
    <citation type="submission" date="2015-10" db="EMBL/GenBank/DDBJ databases">
        <authorList>
            <person name="Gilbert D.G."/>
        </authorList>
    </citation>
    <scope>NUCLEOTIDE SEQUENCE [LARGE SCALE GENOMIC DNA]</scope>
    <source>
        <strain evidence="5 6">NRRL B-16712</strain>
    </source>
</reference>
<organism evidence="5 6">
    <name type="scientific">Actinoplanes awajinensis subsp. mycoplanecinus</name>
    <dbReference type="NCBI Taxonomy" id="135947"/>
    <lineage>
        <taxon>Bacteria</taxon>
        <taxon>Bacillati</taxon>
        <taxon>Actinomycetota</taxon>
        <taxon>Actinomycetes</taxon>
        <taxon>Micromonosporales</taxon>
        <taxon>Micromonosporaceae</taxon>
        <taxon>Actinoplanes</taxon>
    </lineage>
</organism>
<dbReference type="Pfam" id="PF21274">
    <property type="entry name" value="Rng_hyd_C"/>
    <property type="match status" value="1"/>
</dbReference>
<dbReference type="Gene3D" id="3.50.50.60">
    <property type="entry name" value="FAD/NAD(P)-binding domain"/>
    <property type="match status" value="2"/>
</dbReference>
<comment type="cofactor">
    <cofactor evidence="1">
        <name>FAD</name>
        <dbReference type="ChEBI" id="CHEBI:57692"/>
    </cofactor>
</comment>
<dbReference type="InterPro" id="IPR002938">
    <property type="entry name" value="FAD-bd"/>
</dbReference>
<dbReference type="PANTHER" id="PTHR43004:SF19">
    <property type="entry name" value="BINDING MONOOXYGENASE, PUTATIVE (JCVI)-RELATED"/>
    <property type="match status" value="1"/>
</dbReference>
<evidence type="ECO:0000313" key="5">
    <source>
        <dbReference type="EMBL" id="KUL39462.1"/>
    </source>
</evidence>
<gene>
    <name evidence="5" type="ORF">ADL15_09345</name>
</gene>
<keyword evidence="3" id="KW-0274">FAD</keyword>
<dbReference type="Gene3D" id="3.30.70.2450">
    <property type="match status" value="1"/>
</dbReference>
<accession>A0A0X3V5G1</accession>